<protein>
    <submittedName>
        <fullName evidence="2">Nitrilase/cyanide hydratase and apolipoprotein N-acyltransferase</fullName>
    </submittedName>
</protein>
<evidence type="ECO:0000313" key="2">
    <source>
        <dbReference type="EMBL" id="AFK51779.1"/>
    </source>
</evidence>
<dbReference type="PROSITE" id="PS50263">
    <property type="entry name" value="CN_HYDROLASE"/>
    <property type="match status" value="1"/>
</dbReference>
<evidence type="ECO:0000259" key="1">
    <source>
        <dbReference type="PROSITE" id="PS50263"/>
    </source>
</evidence>
<dbReference type="KEGG" id="thg:TCELL_1357"/>
<dbReference type="EMBL" id="CP003531">
    <property type="protein sequence ID" value="AFK51779.1"/>
    <property type="molecule type" value="Genomic_DNA"/>
</dbReference>
<dbReference type="Pfam" id="PF00795">
    <property type="entry name" value="CN_hydrolase"/>
    <property type="match status" value="1"/>
</dbReference>
<proteinExistence type="predicted"/>
<dbReference type="PANTHER" id="PTHR23088:SF27">
    <property type="entry name" value="DEAMINATED GLUTATHIONE AMIDASE"/>
    <property type="match status" value="1"/>
</dbReference>
<dbReference type="STRING" id="1184251.TCELL_1357"/>
<dbReference type="AlphaFoldDB" id="I3TG91"/>
<accession>I3TG91</accession>
<dbReference type="FunCoup" id="I3TG91">
    <property type="interactions" value="98"/>
</dbReference>
<dbReference type="InParanoid" id="I3TG91"/>
<keyword evidence="3" id="KW-1185">Reference proteome</keyword>
<dbReference type="SUPFAM" id="SSF56317">
    <property type="entry name" value="Carbon-nitrogen hydrolase"/>
    <property type="match status" value="1"/>
</dbReference>
<dbReference type="InterPro" id="IPR003010">
    <property type="entry name" value="C-N_Hydrolase"/>
</dbReference>
<evidence type="ECO:0000313" key="3">
    <source>
        <dbReference type="Proteomes" id="UP000005270"/>
    </source>
</evidence>
<dbReference type="eggNOG" id="arCOG00062">
    <property type="taxonomic scope" value="Archaea"/>
</dbReference>
<dbReference type="InterPro" id="IPR036526">
    <property type="entry name" value="C-N_Hydrolase_sf"/>
</dbReference>
<dbReference type="GeneID" id="13013681"/>
<keyword evidence="2" id="KW-0012">Acyltransferase</keyword>
<dbReference type="HOGENOM" id="CLU_030130_1_2_2"/>
<organism evidence="2 3">
    <name type="scientific">Thermogladius calderae (strain DSM 22663 / VKM B-2946 / 1633)</name>
    <dbReference type="NCBI Taxonomy" id="1184251"/>
    <lineage>
        <taxon>Archaea</taxon>
        <taxon>Thermoproteota</taxon>
        <taxon>Thermoprotei</taxon>
        <taxon>Desulfurococcales</taxon>
        <taxon>Desulfurococcaceae</taxon>
        <taxon>Thermogladius</taxon>
    </lineage>
</organism>
<sequence>MGVVGLADSITVGIVQADLSATPLENAEKIDRLVRKGFKNADVVLTPEYSMANPLKVKDPNLFYDIAENVGESRFLDVIERVARETGSVVVTHFVEKTATRPRTLSSSIMVGPDGSRRRLYSKIHLFDAFGYRESDFFDEGEALSETVNLKNFKMRVAICYDLRFPELFRLYALEGADIVLVHAGWVKGFMKESQLDFLAKARAHENTFYLVLSNQVGELFTGGSGVYSPLGYKIRDLGFKEAYVEVTLDVEELKTARELVPVVNQAITKWRVEKVKKRK</sequence>
<gene>
    <name evidence="2" type="ordered locus">TCELL_1357</name>
</gene>
<keyword evidence="2" id="KW-0449">Lipoprotein</keyword>
<dbReference type="RefSeq" id="WP_014738029.1">
    <property type="nucleotide sequence ID" value="NC_017954.1"/>
</dbReference>
<dbReference type="Gene3D" id="3.60.110.10">
    <property type="entry name" value="Carbon-nitrogen hydrolase"/>
    <property type="match status" value="1"/>
</dbReference>
<reference evidence="2 3" key="1">
    <citation type="journal article" date="2012" name="J. Bacteriol.">
        <title>Complete genome sequence of the hyperthermophilic cellulolytic Crenarchaeon 'Thermogladius cellulolyticus' 1633.</title>
        <authorList>
            <person name="Mardanov A.V."/>
            <person name="Kochetkova T.V."/>
            <person name="Beletsky A.V."/>
            <person name="Bonch-Osmolovskaya E.A."/>
            <person name="Ravin N.V."/>
            <person name="Skryabin K.G."/>
        </authorList>
    </citation>
    <scope>NUCLEOTIDE SEQUENCE [LARGE SCALE GENOMIC DNA]</scope>
    <source>
        <strain evidence="3">DSM 22663 / VKM B-2946 / 1633</strain>
    </source>
</reference>
<keyword evidence="2" id="KW-0808">Transferase</keyword>
<dbReference type="GO" id="GO:0016746">
    <property type="term" value="F:acyltransferase activity"/>
    <property type="evidence" value="ECO:0007669"/>
    <property type="project" value="UniProtKB-KW"/>
</dbReference>
<name>I3TG91_THEC1</name>
<dbReference type="PANTHER" id="PTHR23088">
    <property type="entry name" value="NITRILASE-RELATED"/>
    <property type="match status" value="1"/>
</dbReference>
<feature type="domain" description="CN hydrolase" evidence="1">
    <location>
        <begin position="10"/>
        <end position="251"/>
    </location>
</feature>
<dbReference type="Proteomes" id="UP000005270">
    <property type="component" value="Chromosome"/>
</dbReference>